<evidence type="ECO:0000313" key="2">
    <source>
        <dbReference type="Proteomes" id="UP001287282"/>
    </source>
</evidence>
<reference evidence="1 2" key="1">
    <citation type="submission" date="2023-10" db="EMBL/GenBank/DDBJ databases">
        <title>Screening of Alkalihalobacillus lindianensis BZ-TG-R113 and Its Alleviation of Salt Stress on Rapeseed Growth.</title>
        <authorList>
            <person name="Zhao B."/>
            <person name="Guo T."/>
        </authorList>
    </citation>
    <scope>NUCLEOTIDE SEQUENCE [LARGE SCALE GENOMIC DNA]</scope>
    <source>
        <strain evidence="1 2">BZ-TG-R113</strain>
    </source>
</reference>
<evidence type="ECO:0000313" key="1">
    <source>
        <dbReference type="EMBL" id="MDV2686315.1"/>
    </source>
</evidence>
<gene>
    <name evidence="1" type="ORF">RYX56_18260</name>
</gene>
<protein>
    <submittedName>
        <fullName evidence="1">Uncharacterized protein</fullName>
    </submittedName>
</protein>
<organism evidence="1 2">
    <name type="scientific">Alkalihalophilus lindianensis</name>
    <dbReference type="NCBI Taxonomy" id="1630542"/>
    <lineage>
        <taxon>Bacteria</taxon>
        <taxon>Bacillati</taxon>
        <taxon>Bacillota</taxon>
        <taxon>Bacilli</taxon>
        <taxon>Bacillales</taxon>
        <taxon>Bacillaceae</taxon>
        <taxon>Alkalihalophilus</taxon>
    </lineage>
</organism>
<proteinExistence type="predicted"/>
<name>A0ABU3XEK1_9BACI</name>
<accession>A0ABU3XEK1</accession>
<keyword evidence="2" id="KW-1185">Reference proteome</keyword>
<sequence length="81" mass="9248">MTREIHSPSNGLIKEIFVQTNDFVYEWENLIIIENKEGDLVPVQLSSSGYIESLNVDKNRFIMKDTIIGYLVEDLLPCGSD</sequence>
<dbReference type="SUPFAM" id="SSF51230">
    <property type="entry name" value="Single hybrid motif"/>
    <property type="match status" value="1"/>
</dbReference>
<dbReference type="EMBL" id="JAWJBA010000008">
    <property type="protein sequence ID" value="MDV2686315.1"/>
    <property type="molecule type" value="Genomic_DNA"/>
</dbReference>
<dbReference type="InterPro" id="IPR011053">
    <property type="entry name" value="Single_hybrid_motif"/>
</dbReference>
<dbReference type="RefSeq" id="WP_317123479.1">
    <property type="nucleotide sequence ID" value="NZ_JAWJBA010000008.1"/>
</dbReference>
<dbReference type="Proteomes" id="UP001287282">
    <property type="component" value="Unassembled WGS sequence"/>
</dbReference>
<comment type="caution">
    <text evidence="1">The sequence shown here is derived from an EMBL/GenBank/DDBJ whole genome shotgun (WGS) entry which is preliminary data.</text>
</comment>